<protein>
    <submittedName>
        <fullName evidence="2">Uncharacterized protein</fullName>
    </submittedName>
</protein>
<reference evidence="2 3" key="1">
    <citation type="submission" date="2017-04" db="EMBL/GenBank/DDBJ databases">
        <authorList>
            <person name="Afonso C.L."/>
            <person name="Miller P.J."/>
            <person name="Scott M.A."/>
            <person name="Spackman E."/>
            <person name="Goraichik I."/>
            <person name="Dimitrov K.M."/>
            <person name="Suarez D.L."/>
            <person name="Swayne D.E."/>
        </authorList>
    </citation>
    <scope>NUCLEOTIDE SEQUENCE [LARGE SCALE GENOMIC DNA]</scope>
    <source>
        <strain evidence="2 3">DSM 43828</strain>
    </source>
</reference>
<evidence type="ECO:0000313" key="2">
    <source>
        <dbReference type="EMBL" id="SMD05534.1"/>
    </source>
</evidence>
<keyword evidence="1" id="KW-1133">Transmembrane helix</keyword>
<dbReference type="OrthoDB" id="3428801at2"/>
<name>A0A1Y5XM65_KIBAR</name>
<gene>
    <name evidence="2" type="ORF">SAMN05661093_03972</name>
</gene>
<sequence>MRLLVLYLRSRGAPAAFTALLATAIGAWALDSPEPKISLVALGMGTAVAAVGLGGADVQLDRTGAIAWPVWRAAHLLSIGLVVFGLTAAVDLWDVSVVLRNALGLAGLAGLAAAVLGNQLAWTLPALWATVCVFGPRDSEILTWLSQRSDSTTAVVTASVIGTVGLAAYAFAGPRGTS</sequence>
<evidence type="ECO:0000313" key="3">
    <source>
        <dbReference type="Proteomes" id="UP000192674"/>
    </source>
</evidence>
<dbReference type="Proteomes" id="UP000192674">
    <property type="component" value="Unassembled WGS sequence"/>
</dbReference>
<keyword evidence="1" id="KW-0812">Transmembrane</keyword>
<feature type="transmembrane region" description="Helical" evidence="1">
    <location>
        <begin position="70"/>
        <end position="90"/>
    </location>
</feature>
<feature type="transmembrane region" description="Helical" evidence="1">
    <location>
        <begin position="39"/>
        <end position="58"/>
    </location>
</feature>
<organism evidence="2 3">
    <name type="scientific">Kibdelosporangium aridum</name>
    <dbReference type="NCBI Taxonomy" id="2030"/>
    <lineage>
        <taxon>Bacteria</taxon>
        <taxon>Bacillati</taxon>
        <taxon>Actinomycetota</taxon>
        <taxon>Actinomycetes</taxon>
        <taxon>Pseudonocardiales</taxon>
        <taxon>Pseudonocardiaceae</taxon>
        <taxon>Kibdelosporangium</taxon>
    </lineage>
</organism>
<feature type="transmembrane region" description="Helical" evidence="1">
    <location>
        <begin position="152"/>
        <end position="172"/>
    </location>
</feature>
<evidence type="ECO:0000256" key="1">
    <source>
        <dbReference type="SAM" id="Phobius"/>
    </source>
</evidence>
<dbReference type="RefSeq" id="WP_084428395.1">
    <property type="nucleotide sequence ID" value="NZ_FWXV01000003.1"/>
</dbReference>
<dbReference type="AlphaFoldDB" id="A0A1Y5XM65"/>
<dbReference type="EMBL" id="FWXV01000003">
    <property type="protein sequence ID" value="SMD05534.1"/>
    <property type="molecule type" value="Genomic_DNA"/>
</dbReference>
<keyword evidence="1" id="KW-0472">Membrane</keyword>
<accession>A0A1Y5XM65</accession>
<keyword evidence="3" id="KW-1185">Reference proteome</keyword>
<proteinExistence type="predicted"/>
<feature type="transmembrane region" description="Helical" evidence="1">
    <location>
        <begin position="102"/>
        <end position="131"/>
    </location>
</feature>